<protein>
    <submittedName>
        <fullName evidence="4">Oxidoreductase</fullName>
    </submittedName>
</protein>
<dbReference type="SUPFAM" id="SSF51735">
    <property type="entry name" value="NAD(P)-binding Rossmann-fold domains"/>
    <property type="match status" value="1"/>
</dbReference>
<dbReference type="PRINTS" id="PR00080">
    <property type="entry name" value="SDRFAMILY"/>
</dbReference>
<dbReference type="PROSITE" id="PS00061">
    <property type="entry name" value="ADH_SHORT"/>
    <property type="match status" value="1"/>
</dbReference>
<dbReference type="EMBL" id="BMNG01000010">
    <property type="protein sequence ID" value="GGO48641.1"/>
    <property type="molecule type" value="Genomic_DNA"/>
</dbReference>
<gene>
    <name evidence="4" type="ORF">GCM10012286_44730</name>
</gene>
<dbReference type="Pfam" id="PF13561">
    <property type="entry name" value="adh_short_C2"/>
    <property type="match status" value="1"/>
</dbReference>
<evidence type="ECO:0000256" key="1">
    <source>
        <dbReference type="ARBA" id="ARBA00006484"/>
    </source>
</evidence>
<dbReference type="InterPro" id="IPR002347">
    <property type="entry name" value="SDR_fam"/>
</dbReference>
<accession>A0ABQ2M9Y4</accession>
<dbReference type="InterPro" id="IPR036291">
    <property type="entry name" value="NAD(P)-bd_dom_sf"/>
</dbReference>
<dbReference type="PANTHER" id="PTHR43639:SF1">
    <property type="entry name" value="SHORT-CHAIN DEHYDROGENASE_REDUCTASE FAMILY PROTEIN"/>
    <property type="match status" value="1"/>
</dbReference>
<dbReference type="Proteomes" id="UP000656881">
    <property type="component" value="Unassembled WGS sequence"/>
</dbReference>
<evidence type="ECO:0000313" key="5">
    <source>
        <dbReference type="Proteomes" id="UP000656881"/>
    </source>
</evidence>
<evidence type="ECO:0000313" key="4">
    <source>
        <dbReference type="EMBL" id="GGO48641.1"/>
    </source>
</evidence>
<reference evidence="5" key="1">
    <citation type="journal article" date="2019" name="Int. J. Syst. Evol. Microbiol.">
        <title>The Global Catalogue of Microorganisms (GCM) 10K type strain sequencing project: providing services to taxonomists for standard genome sequencing and annotation.</title>
        <authorList>
            <consortium name="The Broad Institute Genomics Platform"/>
            <consortium name="The Broad Institute Genome Sequencing Center for Infectious Disease"/>
            <person name="Wu L."/>
            <person name="Ma J."/>
        </authorList>
    </citation>
    <scope>NUCLEOTIDE SEQUENCE [LARGE SCALE GENOMIC DNA]</scope>
    <source>
        <strain evidence="5">CGMCC 4.7349</strain>
    </source>
</reference>
<evidence type="ECO:0000259" key="3">
    <source>
        <dbReference type="SMART" id="SM00822"/>
    </source>
</evidence>
<proteinExistence type="inferred from homology"/>
<dbReference type="InterPro" id="IPR020904">
    <property type="entry name" value="Sc_DH/Rdtase_CS"/>
</dbReference>
<dbReference type="PRINTS" id="PR00081">
    <property type="entry name" value="GDHRDH"/>
</dbReference>
<keyword evidence="2" id="KW-0560">Oxidoreductase</keyword>
<dbReference type="RefSeq" id="WP_189175361.1">
    <property type="nucleotide sequence ID" value="NZ_BMNG01000010.1"/>
</dbReference>
<comment type="caution">
    <text evidence="4">The sequence shown here is derived from an EMBL/GenBank/DDBJ whole genome shotgun (WGS) entry which is preliminary data.</text>
</comment>
<feature type="domain" description="Ketoreductase" evidence="3">
    <location>
        <begin position="8"/>
        <end position="193"/>
    </location>
</feature>
<dbReference type="Gene3D" id="3.40.50.720">
    <property type="entry name" value="NAD(P)-binding Rossmann-like Domain"/>
    <property type="match status" value="1"/>
</dbReference>
<comment type="similarity">
    <text evidence="1">Belongs to the short-chain dehydrogenases/reductases (SDR) family.</text>
</comment>
<dbReference type="SMART" id="SM00822">
    <property type="entry name" value="PKS_KR"/>
    <property type="match status" value="1"/>
</dbReference>
<name>A0ABQ2M9Y4_9ACTN</name>
<sequence length="246" mass="25703">MDNALTGKTALVTGGSRGVGAAIARRLAEAGADVALTYVHSAAKATALVDDLKQRGIRAAAFQADQARQDEVARLVDEVAARFGRLDVLVHNAASFVTGPLEDPDRDEAAMARQFAVNVTSVATATRAAAKYLGDGGRIILISSAAAERTNWPVGDYAAGKAALEAYGRVWAHEFGPRGITVNTVQLGAIDTDMLNRDAAEAILPSLPMRRLGRPEEVADAVAYLAGPTAGYVTGTRLRIDGGYNA</sequence>
<organism evidence="4 5">
    <name type="scientific">Streptomyces lasiicapitis</name>
    <dbReference type="NCBI Taxonomy" id="1923961"/>
    <lineage>
        <taxon>Bacteria</taxon>
        <taxon>Bacillati</taxon>
        <taxon>Actinomycetota</taxon>
        <taxon>Actinomycetes</taxon>
        <taxon>Kitasatosporales</taxon>
        <taxon>Streptomycetaceae</taxon>
        <taxon>Streptomyces</taxon>
    </lineage>
</organism>
<dbReference type="PANTHER" id="PTHR43639">
    <property type="entry name" value="OXIDOREDUCTASE, SHORT-CHAIN DEHYDROGENASE/REDUCTASE FAMILY (AFU_ORTHOLOGUE AFUA_5G02870)"/>
    <property type="match status" value="1"/>
</dbReference>
<dbReference type="InterPro" id="IPR057326">
    <property type="entry name" value="KR_dom"/>
</dbReference>
<keyword evidence="5" id="KW-1185">Reference proteome</keyword>
<evidence type="ECO:0000256" key="2">
    <source>
        <dbReference type="ARBA" id="ARBA00023002"/>
    </source>
</evidence>